<dbReference type="EMBL" id="ML977574">
    <property type="protein sequence ID" value="KAF2003081.1"/>
    <property type="molecule type" value="Genomic_DNA"/>
</dbReference>
<evidence type="ECO:0000259" key="5">
    <source>
        <dbReference type="PROSITE" id="PS50089"/>
    </source>
</evidence>
<gene>
    <name evidence="6" type="ORF">P154DRAFT_573481</name>
</gene>
<accession>A0A6A5WSC0</accession>
<dbReference type="OrthoDB" id="3946702at2759"/>
<proteinExistence type="predicted"/>
<name>A0A6A5WSC0_9PLEO</name>
<dbReference type="AlphaFoldDB" id="A0A6A5WSC0"/>
<dbReference type="PROSITE" id="PS50089">
    <property type="entry name" value="ZF_RING_2"/>
    <property type="match status" value="1"/>
</dbReference>
<dbReference type="Proteomes" id="UP000799779">
    <property type="component" value="Unassembled WGS sequence"/>
</dbReference>
<evidence type="ECO:0000313" key="6">
    <source>
        <dbReference type="EMBL" id="KAF2003081.1"/>
    </source>
</evidence>
<dbReference type="SUPFAM" id="SSF57850">
    <property type="entry name" value="RING/U-box"/>
    <property type="match status" value="1"/>
</dbReference>
<feature type="domain" description="RING-type" evidence="5">
    <location>
        <begin position="32"/>
        <end position="79"/>
    </location>
</feature>
<dbReference type="SMART" id="SM00184">
    <property type="entry name" value="RING"/>
    <property type="match status" value="1"/>
</dbReference>
<dbReference type="InterPro" id="IPR013083">
    <property type="entry name" value="Znf_RING/FYVE/PHD"/>
</dbReference>
<sequence length="217" mass="24758">MASTGMTQSRENFIHSLISVSIDSIPADDSKCSICHEEWSTDDSPVRIPTCRHVFGRDCLLKWIGSTSSLQSNTCPLDRSILFTVTSNRSSLIVIRGGEVIVANNRITREGIRLYVQDLSSNIRRLRQQELNEMLQNDQSIKEEARRPLLPIVRVSRVGWERIEGVVRRMVSDHRERVEKMKCQQSQEILGESDLVVYVECLLDVFRDDLALEGLDV</sequence>
<evidence type="ECO:0000256" key="3">
    <source>
        <dbReference type="ARBA" id="ARBA00022833"/>
    </source>
</evidence>
<dbReference type="GO" id="GO:0016567">
    <property type="term" value="P:protein ubiquitination"/>
    <property type="evidence" value="ECO:0007669"/>
    <property type="project" value="TreeGrafter"/>
</dbReference>
<evidence type="ECO:0000313" key="7">
    <source>
        <dbReference type="Proteomes" id="UP000799779"/>
    </source>
</evidence>
<dbReference type="PANTHER" id="PTHR45969">
    <property type="entry name" value="RING ZINC FINGER PROTEIN-RELATED"/>
    <property type="match status" value="1"/>
</dbReference>
<evidence type="ECO:0000256" key="1">
    <source>
        <dbReference type="ARBA" id="ARBA00022723"/>
    </source>
</evidence>
<protein>
    <recommendedName>
        <fullName evidence="5">RING-type domain-containing protein</fullName>
    </recommendedName>
</protein>
<dbReference type="InterPro" id="IPR001841">
    <property type="entry name" value="Znf_RING"/>
</dbReference>
<dbReference type="Pfam" id="PF13639">
    <property type="entry name" value="zf-RING_2"/>
    <property type="match status" value="1"/>
</dbReference>
<organism evidence="6 7">
    <name type="scientific">Amniculicola lignicola CBS 123094</name>
    <dbReference type="NCBI Taxonomy" id="1392246"/>
    <lineage>
        <taxon>Eukaryota</taxon>
        <taxon>Fungi</taxon>
        <taxon>Dikarya</taxon>
        <taxon>Ascomycota</taxon>
        <taxon>Pezizomycotina</taxon>
        <taxon>Dothideomycetes</taxon>
        <taxon>Pleosporomycetidae</taxon>
        <taxon>Pleosporales</taxon>
        <taxon>Amniculicolaceae</taxon>
        <taxon>Amniculicola</taxon>
    </lineage>
</organism>
<evidence type="ECO:0000256" key="2">
    <source>
        <dbReference type="ARBA" id="ARBA00022771"/>
    </source>
</evidence>
<dbReference type="Gene3D" id="3.30.40.10">
    <property type="entry name" value="Zinc/RING finger domain, C3HC4 (zinc finger)"/>
    <property type="match status" value="1"/>
</dbReference>
<keyword evidence="3" id="KW-0862">Zinc</keyword>
<dbReference type="GO" id="GO:0061630">
    <property type="term" value="F:ubiquitin protein ligase activity"/>
    <property type="evidence" value="ECO:0007669"/>
    <property type="project" value="TreeGrafter"/>
</dbReference>
<dbReference type="PANTHER" id="PTHR45969:SF69">
    <property type="entry name" value="FINGER DOMAIN PROTEIN, PUTATIVE (AFU_ORTHOLOGUE AFUA_3G12190)-RELATED"/>
    <property type="match status" value="1"/>
</dbReference>
<keyword evidence="2 4" id="KW-0863">Zinc-finger</keyword>
<keyword evidence="7" id="KW-1185">Reference proteome</keyword>
<dbReference type="GO" id="GO:0008270">
    <property type="term" value="F:zinc ion binding"/>
    <property type="evidence" value="ECO:0007669"/>
    <property type="project" value="UniProtKB-KW"/>
</dbReference>
<reference evidence="6" key="1">
    <citation type="journal article" date="2020" name="Stud. Mycol.">
        <title>101 Dothideomycetes genomes: a test case for predicting lifestyles and emergence of pathogens.</title>
        <authorList>
            <person name="Haridas S."/>
            <person name="Albert R."/>
            <person name="Binder M."/>
            <person name="Bloem J."/>
            <person name="Labutti K."/>
            <person name="Salamov A."/>
            <person name="Andreopoulos B."/>
            <person name="Baker S."/>
            <person name="Barry K."/>
            <person name="Bills G."/>
            <person name="Bluhm B."/>
            <person name="Cannon C."/>
            <person name="Castanera R."/>
            <person name="Culley D."/>
            <person name="Daum C."/>
            <person name="Ezra D."/>
            <person name="Gonzalez J."/>
            <person name="Henrissat B."/>
            <person name="Kuo A."/>
            <person name="Liang C."/>
            <person name="Lipzen A."/>
            <person name="Lutzoni F."/>
            <person name="Magnuson J."/>
            <person name="Mondo S."/>
            <person name="Nolan M."/>
            <person name="Ohm R."/>
            <person name="Pangilinan J."/>
            <person name="Park H.-J."/>
            <person name="Ramirez L."/>
            <person name="Alfaro M."/>
            <person name="Sun H."/>
            <person name="Tritt A."/>
            <person name="Yoshinaga Y."/>
            <person name="Zwiers L.-H."/>
            <person name="Turgeon B."/>
            <person name="Goodwin S."/>
            <person name="Spatafora J."/>
            <person name="Crous P."/>
            <person name="Grigoriev I."/>
        </authorList>
    </citation>
    <scope>NUCLEOTIDE SEQUENCE</scope>
    <source>
        <strain evidence="6">CBS 123094</strain>
    </source>
</reference>
<keyword evidence="1" id="KW-0479">Metal-binding</keyword>
<evidence type="ECO:0000256" key="4">
    <source>
        <dbReference type="PROSITE-ProRule" id="PRU00175"/>
    </source>
</evidence>